<keyword evidence="6" id="KW-1185">Reference proteome</keyword>
<dbReference type="RefSeq" id="WP_090943144.1">
    <property type="nucleotide sequence ID" value="NZ_FOTS01000061.1"/>
</dbReference>
<accession>A0A1I4PCY4</accession>
<sequence length="126" mass="13845">MKKRHGIGIGIIALFLVFSAISFKSSLTPYVTFAQAKTMNGSVQVRGILISERVVMTDDKKAIMFKLQDEKGQEALIVYKGTKPDGIEEATSIVAIGKYQNDQFIAEKLLVKCPSKYQSAQGSVNK</sequence>
<gene>
    <name evidence="5" type="ORF">SAMN04490355_106123</name>
</gene>
<keyword evidence="3" id="KW-0201">Cytochrome c-type biogenesis</keyword>
<dbReference type="InterPro" id="IPR004329">
    <property type="entry name" value="CcmE"/>
</dbReference>
<proteinExistence type="predicted"/>
<evidence type="ECO:0000313" key="5">
    <source>
        <dbReference type="EMBL" id="SFM25517.1"/>
    </source>
</evidence>
<dbReference type="InterPro" id="IPR036127">
    <property type="entry name" value="CcmE-like_sf"/>
</dbReference>
<comment type="subcellular location">
    <subcellularLocation>
        <location evidence="1">Membrane</location>
    </subcellularLocation>
</comment>
<dbReference type="EMBL" id="FOTS01000061">
    <property type="protein sequence ID" value="SFM25517.1"/>
    <property type="molecule type" value="Genomic_DNA"/>
</dbReference>
<evidence type="ECO:0000256" key="4">
    <source>
        <dbReference type="ARBA" id="ARBA00023136"/>
    </source>
</evidence>
<dbReference type="SUPFAM" id="SSF82093">
    <property type="entry name" value="Heme chaperone CcmE"/>
    <property type="match status" value="1"/>
</dbReference>
<reference evidence="6" key="1">
    <citation type="submission" date="2016-10" db="EMBL/GenBank/DDBJ databases">
        <authorList>
            <person name="Varghese N."/>
            <person name="Submissions S."/>
        </authorList>
    </citation>
    <scope>NUCLEOTIDE SEQUENCE [LARGE SCALE GENOMIC DNA]</scope>
    <source>
        <strain evidence="6">DSM 13327</strain>
    </source>
</reference>
<evidence type="ECO:0000256" key="3">
    <source>
        <dbReference type="ARBA" id="ARBA00022748"/>
    </source>
</evidence>
<protein>
    <submittedName>
        <fullName evidence="5">Cytochrome c-type biogenesis protein CcmE</fullName>
    </submittedName>
</protein>
<dbReference type="GO" id="GO:0005886">
    <property type="term" value="C:plasma membrane"/>
    <property type="evidence" value="ECO:0007669"/>
    <property type="project" value="InterPro"/>
</dbReference>
<keyword evidence="4" id="KW-0472">Membrane</keyword>
<evidence type="ECO:0000256" key="1">
    <source>
        <dbReference type="ARBA" id="ARBA00004370"/>
    </source>
</evidence>
<dbReference type="Proteomes" id="UP000199520">
    <property type="component" value="Unassembled WGS sequence"/>
</dbReference>
<evidence type="ECO:0000313" key="6">
    <source>
        <dbReference type="Proteomes" id="UP000199520"/>
    </source>
</evidence>
<dbReference type="GO" id="GO:0020037">
    <property type="term" value="F:heme binding"/>
    <property type="evidence" value="ECO:0007669"/>
    <property type="project" value="InterPro"/>
</dbReference>
<dbReference type="InterPro" id="IPR012340">
    <property type="entry name" value="NA-bd_OB-fold"/>
</dbReference>
<evidence type="ECO:0000256" key="2">
    <source>
        <dbReference type="ARBA" id="ARBA00022617"/>
    </source>
</evidence>
<dbReference type="OrthoDB" id="9794828at2"/>
<keyword evidence="2" id="KW-0408">Iron</keyword>
<keyword evidence="2" id="KW-0349">Heme</keyword>
<dbReference type="GO" id="GO:0017004">
    <property type="term" value="P:cytochrome complex assembly"/>
    <property type="evidence" value="ECO:0007669"/>
    <property type="project" value="UniProtKB-KW"/>
</dbReference>
<dbReference type="STRING" id="1123291.SAMN04490355_106123"/>
<organism evidence="5 6">
    <name type="scientific">Pelosinus propionicus DSM 13327</name>
    <dbReference type="NCBI Taxonomy" id="1123291"/>
    <lineage>
        <taxon>Bacteria</taxon>
        <taxon>Bacillati</taxon>
        <taxon>Bacillota</taxon>
        <taxon>Negativicutes</taxon>
        <taxon>Selenomonadales</taxon>
        <taxon>Sporomusaceae</taxon>
        <taxon>Pelosinus</taxon>
    </lineage>
</organism>
<dbReference type="AlphaFoldDB" id="A0A1I4PCY4"/>
<dbReference type="GO" id="GO:0017003">
    <property type="term" value="P:protein-heme linkage"/>
    <property type="evidence" value="ECO:0007669"/>
    <property type="project" value="InterPro"/>
</dbReference>
<keyword evidence="2" id="KW-0479">Metal-binding</keyword>
<dbReference type="Gene3D" id="2.40.50.140">
    <property type="entry name" value="Nucleic acid-binding proteins"/>
    <property type="match status" value="1"/>
</dbReference>
<dbReference type="Pfam" id="PF03100">
    <property type="entry name" value="CcmE"/>
    <property type="match status" value="1"/>
</dbReference>
<name>A0A1I4PCY4_9FIRM</name>